<dbReference type="InterPro" id="IPR044809">
    <property type="entry name" value="AUF1-like"/>
</dbReference>
<dbReference type="CDD" id="cd09917">
    <property type="entry name" value="F-box_SF"/>
    <property type="match status" value="1"/>
</dbReference>
<proteinExistence type="predicted"/>
<organism evidence="2 3">
    <name type="scientific">Saponaria officinalis</name>
    <name type="common">Common soapwort</name>
    <name type="synonym">Lychnis saponaria</name>
    <dbReference type="NCBI Taxonomy" id="3572"/>
    <lineage>
        <taxon>Eukaryota</taxon>
        <taxon>Viridiplantae</taxon>
        <taxon>Streptophyta</taxon>
        <taxon>Embryophyta</taxon>
        <taxon>Tracheophyta</taxon>
        <taxon>Spermatophyta</taxon>
        <taxon>Magnoliopsida</taxon>
        <taxon>eudicotyledons</taxon>
        <taxon>Gunneridae</taxon>
        <taxon>Pentapetalae</taxon>
        <taxon>Caryophyllales</taxon>
        <taxon>Caryophyllaceae</taxon>
        <taxon>Caryophylleae</taxon>
        <taxon>Saponaria</taxon>
    </lineage>
</organism>
<comment type="caution">
    <text evidence="2">The sequence shown here is derived from an EMBL/GenBank/DDBJ whole genome shotgun (WGS) entry which is preliminary data.</text>
</comment>
<dbReference type="Pfam" id="PF12937">
    <property type="entry name" value="F-box-like"/>
    <property type="match status" value="1"/>
</dbReference>
<accession>A0AAW1J2K1</accession>
<dbReference type="SMART" id="SM00256">
    <property type="entry name" value="FBOX"/>
    <property type="match status" value="1"/>
</dbReference>
<dbReference type="Gene3D" id="3.80.10.10">
    <property type="entry name" value="Ribonuclease Inhibitor"/>
    <property type="match status" value="1"/>
</dbReference>
<dbReference type="PANTHER" id="PTHR31215">
    <property type="entry name" value="OS05G0510400 PROTEIN-RELATED"/>
    <property type="match status" value="1"/>
</dbReference>
<keyword evidence="3" id="KW-1185">Reference proteome</keyword>
<dbReference type="SUPFAM" id="SSF81383">
    <property type="entry name" value="F-box domain"/>
    <property type="match status" value="1"/>
</dbReference>
<evidence type="ECO:0000313" key="3">
    <source>
        <dbReference type="Proteomes" id="UP001443914"/>
    </source>
</evidence>
<name>A0AAW1J2K1_SAPOF</name>
<reference evidence="2" key="1">
    <citation type="submission" date="2024-03" db="EMBL/GenBank/DDBJ databases">
        <title>WGS assembly of Saponaria officinalis var. Norfolk2.</title>
        <authorList>
            <person name="Jenkins J."/>
            <person name="Shu S."/>
            <person name="Grimwood J."/>
            <person name="Barry K."/>
            <person name="Goodstein D."/>
            <person name="Schmutz J."/>
            <person name="Leebens-Mack J."/>
            <person name="Osbourn A."/>
        </authorList>
    </citation>
    <scope>NUCLEOTIDE SEQUENCE [LARGE SCALE GENOMIC DNA]</scope>
    <source>
        <strain evidence="2">JIC</strain>
    </source>
</reference>
<protein>
    <recommendedName>
        <fullName evidence="1">F-box domain-containing protein</fullName>
    </recommendedName>
</protein>
<dbReference type="Proteomes" id="UP001443914">
    <property type="component" value="Unassembled WGS sequence"/>
</dbReference>
<dbReference type="SUPFAM" id="SSF52047">
    <property type="entry name" value="RNI-like"/>
    <property type="match status" value="1"/>
</dbReference>
<evidence type="ECO:0000313" key="2">
    <source>
        <dbReference type="EMBL" id="KAK9697212.1"/>
    </source>
</evidence>
<gene>
    <name evidence="2" type="ORF">RND81_08G021800</name>
</gene>
<dbReference type="EMBL" id="JBDFQZ010000008">
    <property type="protein sequence ID" value="KAK9697212.1"/>
    <property type="molecule type" value="Genomic_DNA"/>
</dbReference>
<dbReference type="AlphaFoldDB" id="A0AAW1J2K1"/>
<evidence type="ECO:0000259" key="1">
    <source>
        <dbReference type="SMART" id="SM00256"/>
    </source>
</evidence>
<dbReference type="InterPro" id="IPR036047">
    <property type="entry name" value="F-box-like_dom_sf"/>
</dbReference>
<dbReference type="InterPro" id="IPR001810">
    <property type="entry name" value="F-box_dom"/>
</dbReference>
<dbReference type="Gene3D" id="1.20.1280.50">
    <property type="match status" value="1"/>
</dbReference>
<feature type="domain" description="F-box" evidence="1">
    <location>
        <begin position="4"/>
        <end position="45"/>
    </location>
</feature>
<dbReference type="InterPro" id="IPR032675">
    <property type="entry name" value="LRR_dom_sf"/>
</dbReference>
<sequence length="445" mass="50072">MDNLPPSLLLEILSRLADSSDLTRCRLTCKTLNSVSYDVTSLRLLCTYQRYAYSRAHPSSTPFKSLVTRFITRMSQLDSVSLGVDDSLTGLSFDDVEDEENDLHLTDAEFVSDWLISVEKSLKTLSFVDFWVQACWRRSYVLSLISNHCLRLNELVVKNAWLSMEGVTQMSSLTSLTLEFIRLDDENLSKLNECFPCLQTLNLLGVGGLLDPKICFKHLKSCRWTISNAPLSLTVVAPELVSLKLKCVKPRTLVLETPLLSDFNLTLETADSFVIRELRHLQKLRVELNLLCDLVSLFPCCVTVKALSLDSTNKVKVVGAEYPFLELIYDVFPNISSLSLGPGVYSEMEASFRVGKLYEGKGLKFLEDFTAHLIISDVEVTLSLISFIIGSCSNLRRVSLLIHRELDPVTASSFISRCSGLCFRGQLKWGFWKEGSKDVWVSDIV</sequence>